<protein>
    <submittedName>
        <fullName evidence="2">Uncharacterized protein</fullName>
    </submittedName>
</protein>
<sequence length="319" mass="35244">MGHAAPLALPYFTTTSWNCLQSMQVPADDVLKDIWESRVASYVWVSGLVLLACDTISTFPREAAYFNKPMNASSDTDSEVIQRYKRLSLYVLIQSELDYSWTRLTSLQRCRLFFWFNVTVGSNTALLTIVNAILVVRLYALYGHSVKVLSFLVSIFSGEIAVQIYTIIKFGSSIANTSFVPSPGTPILGCLTAPNLRGDGVTIGWVVSIIGAVIYFFMTVAKFYQSAVEARRCGYTMRFPPLAKAFIRDGTVYFLVIVVALVAGDLSALFVPGPFVALYEPWMAASLIVAALGYSSICEQQLFTKALSATLCLNLCYEY</sequence>
<comment type="caution">
    <text evidence="2">The sequence shown here is derived from an EMBL/GenBank/DDBJ whole genome shotgun (WGS) entry which is preliminary data.</text>
</comment>
<organism evidence="2 3">
    <name type="scientific">Gymnopilus junonius</name>
    <name type="common">Spectacular rustgill mushroom</name>
    <name type="synonym">Gymnopilus spectabilis subsp. junonius</name>
    <dbReference type="NCBI Taxonomy" id="109634"/>
    <lineage>
        <taxon>Eukaryota</taxon>
        <taxon>Fungi</taxon>
        <taxon>Dikarya</taxon>
        <taxon>Basidiomycota</taxon>
        <taxon>Agaricomycotina</taxon>
        <taxon>Agaricomycetes</taxon>
        <taxon>Agaricomycetidae</taxon>
        <taxon>Agaricales</taxon>
        <taxon>Agaricineae</taxon>
        <taxon>Hymenogastraceae</taxon>
        <taxon>Gymnopilus</taxon>
    </lineage>
</organism>
<feature type="transmembrane region" description="Helical" evidence="1">
    <location>
        <begin position="112"/>
        <end position="136"/>
    </location>
</feature>
<proteinExistence type="predicted"/>
<gene>
    <name evidence="2" type="ORF">CPB84DRAFT_1844584</name>
</gene>
<keyword evidence="1" id="KW-0812">Transmembrane</keyword>
<evidence type="ECO:0000256" key="1">
    <source>
        <dbReference type="SAM" id="Phobius"/>
    </source>
</evidence>
<keyword evidence="1" id="KW-0472">Membrane</keyword>
<keyword evidence="1" id="KW-1133">Transmembrane helix</keyword>
<dbReference type="EMBL" id="JADNYJ010000020">
    <property type="protein sequence ID" value="KAF8905944.1"/>
    <property type="molecule type" value="Genomic_DNA"/>
</dbReference>
<feature type="transmembrane region" description="Helical" evidence="1">
    <location>
        <begin position="245"/>
        <end position="264"/>
    </location>
</feature>
<reference evidence="2" key="1">
    <citation type="submission" date="2020-11" db="EMBL/GenBank/DDBJ databases">
        <authorList>
            <consortium name="DOE Joint Genome Institute"/>
            <person name="Ahrendt S."/>
            <person name="Riley R."/>
            <person name="Andreopoulos W."/>
            <person name="LaButti K."/>
            <person name="Pangilinan J."/>
            <person name="Ruiz-duenas F.J."/>
            <person name="Barrasa J.M."/>
            <person name="Sanchez-Garcia M."/>
            <person name="Camarero S."/>
            <person name="Miyauchi S."/>
            <person name="Serrano A."/>
            <person name="Linde D."/>
            <person name="Babiker R."/>
            <person name="Drula E."/>
            <person name="Ayuso-Fernandez I."/>
            <person name="Pacheco R."/>
            <person name="Padilla G."/>
            <person name="Ferreira P."/>
            <person name="Barriuso J."/>
            <person name="Kellner H."/>
            <person name="Castanera R."/>
            <person name="Alfaro M."/>
            <person name="Ramirez L."/>
            <person name="Pisabarro A.G."/>
            <person name="Kuo A."/>
            <person name="Tritt A."/>
            <person name="Lipzen A."/>
            <person name="He G."/>
            <person name="Yan M."/>
            <person name="Ng V."/>
            <person name="Cullen D."/>
            <person name="Martin F."/>
            <person name="Rosso M.-N."/>
            <person name="Henrissat B."/>
            <person name="Hibbett D."/>
            <person name="Martinez A.T."/>
            <person name="Grigoriev I.V."/>
        </authorList>
    </citation>
    <scope>NUCLEOTIDE SEQUENCE</scope>
    <source>
        <strain evidence="2">AH 44721</strain>
    </source>
</reference>
<name>A0A9P5NTA4_GYMJU</name>
<evidence type="ECO:0000313" key="3">
    <source>
        <dbReference type="Proteomes" id="UP000724874"/>
    </source>
</evidence>
<accession>A0A9P5NTA4</accession>
<feature type="transmembrane region" description="Helical" evidence="1">
    <location>
        <begin position="276"/>
        <end position="297"/>
    </location>
</feature>
<dbReference type="AlphaFoldDB" id="A0A9P5NTA4"/>
<keyword evidence="3" id="KW-1185">Reference proteome</keyword>
<dbReference type="Proteomes" id="UP000724874">
    <property type="component" value="Unassembled WGS sequence"/>
</dbReference>
<feature type="transmembrane region" description="Helical" evidence="1">
    <location>
        <begin position="148"/>
        <end position="168"/>
    </location>
</feature>
<dbReference type="OrthoDB" id="2952413at2759"/>
<evidence type="ECO:0000313" key="2">
    <source>
        <dbReference type="EMBL" id="KAF8905944.1"/>
    </source>
</evidence>
<feature type="transmembrane region" description="Helical" evidence="1">
    <location>
        <begin position="203"/>
        <end position="224"/>
    </location>
</feature>